<dbReference type="Pfam" id="PF05954">
    <property type="entry name" value="Phage_GPD"/>
    <property type="match status" value="1"/>
</dbReference>
<gene>
    <name evidence="1" type="primary">D</name>
    <name evidence="1" type="ORF">GCM10010082_31850</name>
</gene>
<name>A0ABQ3FRI0_9GAMM</name>
<protein>
    <submittedName>
        <fullName evidence="1">Phage late control protein</fullName>
    </submittedName>
</protein>
<evidence type="ECO:0000313" key="2">
    <source>
        <dbReference type="Proteomes" id="UP000604243"/>
    </source>
</evidence>
<dbReference type="EMBL" id="BMZM01000006">
    <property type="protein sequence ID" value="GHC34738.1"/>
    <property type="molecule type" value="Genomic_DNA"/>
</dbReference>
<dbReference type="SUPFAM" id="SSF69279">
    <property type="entry name" value="Phage tail proteins"/>
    <property type="match status" value="1"/>
</dbReference>
<evidence type="ECO:0000313" key="1">
    <source>
        <dbReference type="EMBL" id="GHC34738.1"/>
    </source>
</evidence>
<dbReference type="Proteomes" id="UP000604243">
    <property type="component" value="Unassembled WGS sequence"/>
</dbReference>
<accession>A0ABQ3FRI0</accession>
<sequence length="326" mass="35284">MKQAAYMVLANGVDITAKIRDRLISLRVHDAAGIDSDTVTIELDNRDDAIALPPTGAALRVWIGPDDGLTFKGVYEVDELEEPLDDQALVIHAKAAKMTSAFKAPRDRTYDDITLGDLVGQIAKSNGYESAVSEALAGVLFEHIDQRGESDMSLLTRLAKDRDAVFKPVADRLVIVPKAEAKSVSGKDLPDVTITDAANSSGRVTITEHNDYQSVVAYWFDEDAQERVAVTIGAGEPVFTMRQNHKSEDAAQKAAESKLGTLQRGTASLSLTRPLSPQIMAEGHIVLSGHKASANRRWLVETAEHVIESGSVSYTTVSCVTPKKEE</sequence>
<comment type="caution">
    <text evidence="1">The sequence shown here is derived from an EMBL/GenBank/DDBJ whole genome shotgun (WGS) entry which is preliminary data.</text>
</comment>
<organism evidence="1 2">
    <name type="scientific">Kushneria pakistanensis</name>
    <dbReference type="NCBI Taxonomy" id="1508770"/>
    <lineage>
        <taxon>Bacteria</taxon>
        <taxon>Pseudomonadati</taxon>
        <taxon>Pseudomonadota</taxon>
        <taxon>Gammaproteobacteria</taxon>
        <taxon>Oceanospirillales</taxon>
        <taxon>Halomonadaceae</taxon>
        <taxon>Kushneria</taxon>
    </lineage>
</organism>
<proteinExistence type="predicted"/>
<keyword evidence="2" id="KW-1185">Reference proteome</keyword>
<reference evidence="2" key="1">
    <citation type="journal article" date="2019" name="Int. J. Syst. Evol. Microbiol.">
        <title>The Global Catalogue of Microorganisms (GCM) 10K type strain sequencing project: providing services to taxonomists for standard genome sequencing and annotation.</title>
        <authorList>
            <consortium name="The Broad Institute Genomics Platform"/>
            <consortium name="The Broad Institute Genome Sequencing Center for Infectious Disease"/>
            <person name="Wu L."/>
            <person name="Ma J."/>
        </authorList>
    </citation>
    <scope>NUCLEOTIDE SEQUENCE [LARGE SCALE GENOMIC DNA]</scope>
    <source>
        <strain evidence="2">KCTC 42082</strain>
    </source>
</reference>